<proteinExistence type="predicted"/>
<dbReference type="Gene3D" id="3.20.20.190">
    <property type="entry name" value="Phosphatidylinositol (PI) phosphodiesterase"/>
    <property type="match status" value="1"/>
</dbReference>
<keyword evidence="5" id="KW-0472">Membrane</keyword>
<dbReference type="EMBL" id="MN739059">
    <property type="protein sequence ID" value="QHS86616.1"/>
    <property type="molecule type" value="Genomic_DNA"/>
</dbReference>
<keyword evidence="3" id="KW-0442">Lipid degradation</keyword>
<evidence type="ECO:0000256" key="5">
    <source>
        <dbReference type="SAM" id="Phobius"/>
    </source>
</evidence>
<dbReference type="PANTHER" id="PTHR10336">
    <property type="entry name" value="PHOSPHOINOSITIDE-SPECIFIC PHOSPHOLIPASE C FAMILY PROTEIN"/>
    <property type="match status" value="1"/>
</dbReference>
<reference evidence="7" key="1">
    <citation type="journal article" date="2020" name="Nature">
        <title>Giant virus diversity and host interactions through global metagenomics.</title>
        <authorList>
            <person name="Schulz F."/>
            <person name="Roux S."/>
            <person name="Paez-Espino D."/>
            <person name="Jungbluth S."/>
            <person name="Walsh D.A."/>
            <person name="Denef V.J."/>
            <person name="McMahon K.D."/>
            <person name="Konstantinidis K.T."/>
            <person name="Eloe-Fadrosh E.A."/>
            <person name="Kyrpides N.C."/>
            <person name="Woyke T."/>
        </authorList>
    </citation>
    <scope>NUCLEOTIDE SEQUENCE</scope>
    <source>
        <strain evidence="7">GVMAG-M-3300009422-16</strain>
    </source>
</reference>
<dbReference type="InterPro" id="IPR017946">
    <property type="entry name" value="PLC-like_Pdiesterase_TIM-brl"/>
</dbReference>
<keyword evidence="5" id="KW-1133">Transmembrane helix</keyword>
<protein>
    <recommendedName>
        <fullName evidence="1">phosphoinositide phospholipase C</fullName>
        <ecNumber evidence="1">3.1.4.11</ecNumber>
    </recommendedName>
</protein>
<evidence type="ECO:0000256" key="1">
    <source>
        <dbReference type="ARBA" id="ARBA00012368"/>
    </source>
</evidence>
<accession>A0A6C0B3I4</accession>
<dbReference type="InterPro" id="IPR000909">
    <property type="entry name" value="PLipase_C_PInositol-sp_X_dom"/>
</dbReference>
<dbReference type="PANTHER" id="PTHR10336:SF36">
    <property type="entry name" value="1-PHOSPHATIDYLINOSITOL 4,5-BISPHOSPHATE PHOSPHODIESTERASE BETA-4"/>
    <property type="match status" value="1"/>
</dbReference>
<keyword evidence="4" id="KW-0443">Lipid metabolism</keyword>
<feature type="domain" description="PI-PLC Y-box" evidence="6">
    <location>
        <begin position="302"/>
        <end position="370"/>
    </location>
</feature>
<dbReference type="GO" id="GO:0051209">
    <property type="term" value="P:release of sequestered calcium ion into cytosol"/>
    <property type="evidence" value="ECO:0007669"/>
    <property type="project" value="TreeGrafter"/>
</dbReference>
<dbReference type="InterPro" id="IPR001192">
    <property type="entry name" value="PI-PLC_fam"/>
</dbReference>
<evidence type="ECO:0000259" key="6">
    <source>
        <dbReference type="PROSITE" id="PS50008"/>
    </source>
</evidence>
<organism evidence="7">
    <name type="scientific">viral metagenome</name>
    <dbReference type="NCBI Taxonomy" id="1070528"/>
    <lineage>
        <taxon>unclassified sequences</taxon>
        <taxon>metagenomes</taxon>
        <taxon>organismal metagenomes</taxon>
    </lineage>
</organism>
<dbReference type="GO" id="GO:0048015">
    <property type="term" value="P:phosphatidylinositol-mediated signaling"/>
    <property type="evidence" value="ECO:0007669"/>
    <property type="project" value="TreeGrafter"/>
</dbReference>
<dbReference type="AlphaFoldDB" id="A0A6C0B3I4"/>
<evidence type="ECO:0000256" key="4">
    <source>
        <dbReference type="ARBA" id="ARBA00023098"/>
    </source>
</evidence>
<dbReference type="GO" id="GO:0004435">
    <property type="term" value="F:phosphatidylinositol-4,5-bisphosphate phospholipase C activity"/>
    <property type="evidence" value="ECO:0007669"/>
    <property type="project" value="UniProtKB-EC"/>
</dbReference>
<dbReference type="Pfam" id="PF00388">
    <property type="entry name" value="PI-PLC-X"/>
    <property type="match status" value="1"/>
</dbReference>
<dbReference type="GO" id="GO:0016042">
    <property type="term" value="P:lipid catabolic process"/>
    <property type="evidence" value="ECO:0007669"/>
    <property type="project" value="UniProtKB-KW"/>
</dbReference>
<keyword evidence="2" id="KW-0378">Hydrolase</keyword>
<sequence length="384" mass="44873">MFAGLSNRVSGFNVQDTMTSVRTSPAAQAASAKFSFYKARTMATINKNKKNLIIIVVIIFFIVVYFVIFFRRVPRFLSRMNKNYTACKITSLRYNTKVMANTANYKLKDFYIASSYKSYLPCTNYMDYASIDSLQRILFFGCRHIDIDIMNSGFDCTNLVVCAGRERGNWHYTTSIPLEKTLEFISLYAFGKEVPNGDDPLFLSLNFNTWHNKDAFDDCATLIKKFFIRKLLPIEYGYKGRQSKVNICDIPIKNILDKVVIICNDDVIDTDMDELVNMGSSDYGNIRTVTHKEILDCKDIKEFREFNKTYMTKVVPSFEGRMKRNFNHLLPYYLGCQFICMNYTEPDQWMRLYVNTFSEYSFVLKPYKLRHKIDNIKRPFSNTY</sequence>
<evidence type="ECO:0000313" key="7">
    <source>
        <dbReference type="EMBL" id="QHS86616.1"/>
    </source>
</evidence>
<name>A0A6C0B3I4_9ZZZZ</name>
<dbReference type="SUPFAM" id="SSF51695">
    <property type="entry name" value="PLC-like phosphodiesterases"/>
    <property type="match status" value="1"/>
</dbReference>
<evidence type="ECO:0000256" key="3">
    <source>
        <dbReference type="ARBA" id="ARBA00022963"/>
    </source>
</evidence>
<dbReference type="InterPro" id="IPR001711">
    <property type="entry name" value="PLipase_C_Pinositol-sp_Y"/>
</dbReference>
<dbReference type="EC" id="3.1.4.11" evidence="1"/>
<dbReference type="PROSITE" id="PS50008">
    <property type="entry name" value="PIPLC_Y_DOMAIN"/>
    <property type="match status" value="1"/>
</dbReference>
<keyword evidence="5" id="KW-0812">Transmembrane</keyword>
<dbReference type="Pfam" id="PF00387">
    <property type="entry name" value="PI-PLC-Y"/>
    <property type="match status" value="1"/>
</dbReference>
<evidence type="ECO:0000256" key="2">
    <source>
        <dbReference type="ARBA" id="ARBA00022801"/>
    </source>
</evidence>
<dbReference type="PROSITE" id="PS50007">
    <property type="entry name" value="PIPLC_X_DOMAIN"/>
    <property type="match status" value="1"/>
</dbReference>
<feature type="transmembrane region" description="Helical" evidence="5">
    <location>
        <begin position="52"/>
        <end position="70"/>
    </location>
</feature>